<dbReference type="InterPro" id="IPR031168">
    <property type="entry name" value="G_TrmE"/>
</dbReference>
<dbReference type="Pfam" id="PF01926">
    <property type="entry name" value="MMR_HSR1"/>
    <property type="match status" value="1"/>
</dbReference>
<keyword evidence="3" id="KW-0819">tRNA processing</keyword>
<keyword evidence="5" id="KW-0342">GTP-binding</keyword>
<name>A0A7S4B1K1_CHRCT</name>
<evidence type="ECO:0000256" key="2">
    <source>
        <dbReference type="ARBA" id="ARBA00011043"/>
    </source>
</evidence>
<dbReference type="GO" id="GO:0030488">
    <property type="term" value="P:tRNA methylation"/>
    <property type="evidence" value="ECO:0007669"/>
    <property type="project" value="TreeGrafter"/>
</dbReference>
<accession>A0A7S4B1K1</accession>
<dbReference type="Gene3D" id="3.40.50.300">
    <property type="entry name" value="P-loop containing nucleotide triphosphate hydrolases"/>
    <property type="match status" value="1"/>
</dbReference>
<dbReference type="PROSITE" id="PS51709">
    <property type="entry name" value="G_TRME"/>
    <property type="match status" value="1"/>
</dbReference>
<dbReference type="InterPro" id="IPR025867">
    <property type="entry name" value="MnmE_helical"/>
</dbReference>
<dbReference type="InterPro" id="IPR027266">
    <property type="entry name" value="TrmE/GcvT-like"/>
</dbReference>
<dbReference type="NCBIfam" id="NF003661">
    <property type="entry name" value="PRK05291.1-3"/>
    <property type="match status" value="1"/>
</dbReference>
<dbReference type="CDD" id="cd14858">
    <property type="entry name" value="TrmE_N"/>
    <property type="match status" value="1"/>
</dbReference>
<evidence type="ECO:0000313" key="7">
    <source>
        <dbReference type="EMBL" id="CAE0750718.1"/>
    </source>
</evidence>
<dbReference type="GO" id="GO:0003924">
    <property type="term" value="F:GTPase activity"/>
    <property type="evidence" value="ECO:0007669"/>
    <property type="project" value="InterPro"/>
</dbReference>
<dbReference type="Pfam" id="PF12631">
    <property type="entry name" value="MnmE_helical"/>
    <property type="match status" value="1"/>
</dbReference>
<dbReference type="FunFam" id="3.30.1360.120:FF:000007">
    <property type="entry name" value="tRNA modification GTPase GTPBP3, mitochondrial"/>
    <property type="match status" value="1"/>
</dbReference>
<dbReference type="InterPro" id="IPR018948">
    <property type="entry name" value="GTP-bd_TrmE_N"/>
</dbReference>
<dbReference type="CDD" id="cd04164">
    <property type="entry name" value="trmE"/>
    <property type="match status" value="1"/>
</dbReference>
<dbReference type="SUPFAM" id="SSF116878">
    <property type="entry name" value="TrmE connector domain"/>
    <property type="match status" value="1"/>
</dbReference>
<dbReference type="GO" id="GO:0002098">
    <property type="term" value="P:tRNA wobble uridine modification"/>
    <property type="evidence" value="ECO:0007669"/>
    <property type="project" value="TreeGrafter"/>
</dbReference>
<organism evidence="7">
    <name type="scientific">Chrysotila carterae</name>
    <name type="common">Marine alga</name>
    <name type="synonym">Syracosphaera carterae</name>
    <dbReference type="NCBI Taxonomy" id="13221"/>
    <lineage>
        <taxon>Eukaryota</taxon>
        <taxon>Haptista</taxon>
        <taxon>Haptophyta</taxon>
        <taxon>Prymnesiophyceae</taxon>
        <taxon>Isochrysidales</taxon>
        <taxon>Isochrysidaceae</taxon>
        <taxon>Chrysotila</taxon>
    </lineage>
</organism>
<dbReference type="InterPro" id="IPR006073">
    <property type="entry name" value="GTP-bd"/>
</dbReference>
<dbReference type="GO" id="GO:0005739">
    <property type="term" value="C:mitochondrion"/>
    <property type="evidence" value="ECO:0007669"/>
    <property type="project" value="UniProtKB-SubCell"/>
</dbReference>
<gene>
    <name evidence="7" type="ORF">PCAR00345_LOCUS3303</name>
</gene>
<evidence type="ECO:0000259" key="6">
    <source>
        <dbReference type="PROSITE" id="PS51709"/>
    </source>
</evidence>
<dbReference type="InterPro" id="IPR027368">
    <property type="entry name" value="MnmE_dom2"/>
</dbReference>
<proteinExistence type="inferred from homology"/>
<sequence>MRLFKPSAALLPLYLIHARGGSGLSARAVLSIRRALTARTSALCLNADHDEPRSGLTPSNTLAETIFALSSGGGRAGVSVIRISGPQAREVLLQMAPGRQGAAELPPPRQAVLRRLRQPSEHGGGCGDRGGEGPPAELIDQALVLWFPGPRSFTGEDVVELHTHGSRAVVAATLGALNSIRGLRLAEPGEFTRQAFSNGRMSLTEVEGLGDLINSDTEEQRKQALAQMEGVQRRVFEGWRETLLGSLAHTEALIDFGEDADDVTEAALSGAVSRVRSLRAEMAARLRDGERGEAVRDGVRLAILGPPNAGKSSLLNALAARDAAIVSPTAGTTRDVVSLTLELGGLPVVVSDTAGLRAETADEIERQGMARAAKEAARAHLQLWVYDALAPPQSAEQLEAALASARAGAEQEPQQAEPQKLLLLNKVDLLPEGTASASAFFAADRQWGVSCLTGEGVQDFLTSLAEIVKRQYGADEREPALVTRARHVQHLTACVKALDAFVELAQLGDGAPLDIATEELRTAVNELGKITGRVDVEELLDVIFRDFCIGK</sequence>
<reference evidence="7" key="1">
    <citation type="submission" date="2021-01" db="EMBL/GenBank/DDBJ databases">
        <authorList>
            <person name="Corre E."/>
            <person name="Pelletier E."/>
            <person name="Niang G."/>
            <person name="Scheremetjew M."/>
            <person name="Finn R."/>
            <person name="Kale V."/>
            <person name="Holt S."/>
            <person name="Cochrane G."/>
            <person name="Meng A."/>
            <person name="Brown T."/>
            <person name="Cohen L."/>
        </authorList>
    </citation>
    <scope>NUCLEOTIDE SEQUENCE</scope>
    <source>
        <strain evidence="7">CCMP645</strain>
    </source>
</reference>
<evidence type="ECO:0000256" key="4">
    <source>
        <dbReference type="ARBA" id="ARBA00022741"/>
    </source>
</evidence>
<dbReference type="EMBL" id="HBIZ01005774">
    <property type="protein sequence ID" value="CAE0750718.1"/>
    <property type="molecule type" value="Transcribed_RNA"/>
</dbReference>
<dbReference type="AlphaFoldDB" id="A0A7S4B1K1"/>
<dbReference type="NCBIfam" id="TIGR00231">
    <property type="entry name" value="small_GTP"/>
    <property type="match status" value="1"/>
</dbReference>
<dbReference type="PANTHER" id="PTHR42714:SF2">
    <property type="entry name" value="TRNA MODIFICATION GTPASE GTPBP3, MITOCHONDRIAL"/>
    <property type="match status" value="1"/>
</dbReference>
<dbReference type="Gene3D" id="3.30.1360.120">
    <property type="entry name" value="Probable tRNA modification gtpase trme, domain 1"/>
    <property type="match status" value="1"/>
</dbReference>
<feature type="domain" description="TrmE-type G" evidence="6">
    <location>
        <begin position="298"/>
        <end position="469"/>
    </location>
</feature>
<evidence type="ECO:0000256" key="1">
    <source>
        <dbReference type="ARBA" id="ARBA00004173"/>
    </source>
</evidence>
<dbReference type="Gene3D" id="1.20.120.430">
    <property type="entry name" value="tRNA modification GTPase MnmE domain 2"/>
    <property type="match status" value="1"/>
</dbReference>
<evidence type="ECO:0000256" key="3">
    <source>
        <dbReference type="ARBA" id="ARBA00022694"/>
    </source>
</evidence>
<dbReference type="PANTHER" id="PTHR42714">
    <property type="entry name" value="TRNA MODIFICATION GTPASE GTPBP3"/>
    <property type="match status" value="1"/>
</dbReference>
<dbReference type="GO" id="GO:0005525">
    <property type="term" value="F:GTP binding"/>
    <property type="evidence" value="ECO:0007669"/>
    <property type="project" value="UniProtKB-KW"/>
</dbReference>
<evidence type="ECO:0000256" key="5">
    <source>
        <dbReference type="ARBA" id="ARBA00023134"/>
    </source>
</evidence>
<dbReference type="InterPro" id="IPR004520">
    <property type="entry name" value="GTPase_MnmE"/>
</dbReference>
<comment type="subcellular location">
    <subcellularLocation>
        <location evidence="1">Mitochondrion</location>
    </subcellularLocation>
</comment>
<dbReference type="HAMAP" id="MF_00379">
    <property type="entry name" value="GTPase_MnmE"/>
    <property type="match status" value="1"/>
</dbReference>
<dbReference type="InterPro" id="IPR027417">
    <property type="entry name" value="P-loop_NTPase"/>
</dbReference>
<dbReference type="SUPFAM" id="SSF52540">
    <property type="entry name" value="P-loop containing nucleoside triphosphate hydrolases"/>
    <property type="match status" value="1"/>
</dbReference>
<dbReference type="InterPro" id="IPR005225">
    <property type="entry name" value="Small_GTP-bd"/>
</dbReference>
<protein>
    <recommendedName>
        <fullName evidence="6">TrmE-type G domain-containing protein</fullName>
    </recommendedName>
</protein>
<comment type="similarity">
    <text evidence="2">Belongs to the TRAFAC class TrmE-Era-EngA-EngB-Septin-like GTPase superfamily. TrmE GTPase family.</text>
</comment>
<dbReference type="Pfam" id="PF10396">
    <property type="entry name" value="TrmE_N"/>
    <property type="match status" value="1"/>
</dbReference>
<keyword evidence="4" id="KW-0547">Nucleotide-binding</keyword>